<dbReference type="eggNOG" id="ENOG5031AJA">
    <property type="taxonomic scope" value="Bacteria"/>
</dbReference>
<keyword evidence="2" id="KW-1185">Reference proteome</keyword>
<evidence type="ECO:0000313" key="1">
    <source>
        <dbReference type="EMBL" id="OBY10443.1"/>
    </source>
</evidence>
<dbReference type="Proteomes" id="UP000092714">
    <property type="component" value="Unassembled WGS sequence"/>
</dbReference>
<comment type="caution">
    <text evidence="1">The sequence shown here is derived from an EMBL/GenBank/DDBJ whole genome shotgun (WGS) entry which is preliminary data.</text>
</comment>
<evidence type="ECO:0008006" key="3">
    <source>
        <dbReference type="Google" id="ProtNLM"/>
    </source>
</evidence>
<accession>A0A1B8RNP2</accession>
<proteinExistence type="predicted"/>
<gene>
    <name evidence="1" type="ORF">CP373A1_07955</name>
</gene>
<sequence length="205" mass="24156">MIMPFKCVEIKSYINFLNINDGKNFCYGGNQEWFKDEINRKYGCAAVAAANLLAYKSINEGIKELYQYEDFSKENFLKYMNEVIKWTRPIEKIGILNPRDFIKGLYNFGESKGIKLDFEVKYFNTSYYEFCSFIKKALSDNKPVAILMLRNTALKEFDWHWMTITKYFRAGNKISINVSTWGEKRTLDLEKVYKHSSYGALVYLK</sequence>
<reference evidence="1 2" key="1">
    <citation type="submission" date="2016-06" db="EMBL/GenBank/DDBJ databases">
        <authorList>
            <person name="Kjaerup R.B."/>
            <person name="Dalgaard T.S."/>
            <person name="Juul-Madsen H.R."/>
        </authorList>
    </citation>
    <scope>NUCLEOTIDE SEQUENCE [LARGE SCALE GENOMIC DNA]</scope>
    <source>
        <strain evidence="1 2">373-A1</strain>
    </source>
</reference>
<dbReference type="EMBL" id="MAPZ01000019">
    <property type="protein sequence ID" value="OBY10443.1"/>
    <property type="molecule type" value="Genomic_DNA"/>
</dbReference>
<organism evidence="1 2">
    <name type="scientific">Clostridium paraputrificum</name>
    <dbReference type="NCBI Taxonomy" id="29363"/>
    <lineage>
        <taxon>Bacteria</taxon>
        <taxon>Bacillati</taxon>
        <taxon>Bacillota</taxon>
        <taxon>Clostridia</taxon>
        <taxon>Eubacteriales</taxon>
        <taxon>Clostridiaceae</taxon>
        <taxon>Clostridium</taxon>
    </lineage>
</organism>
<protein>
    <recommendedName>
        <fullName evidence="3">Peptidase C39-like domain-containing protein</fullName>
    </recommendedName>
</protein>
<name>A0A1B8RNP2_9CLOT</name>
<evidence type="ECO:0000313" key="2">
    <source>
        <dbReference type="Proteomes" id="UP000092714"/>
    </source>
</evidence>
<dbReference type="AlphaFoldDB" id="A0A1B8RNP2"/>